<dbReference type="EMBL" id="CP119078">
    <property type="protein sequence ID" value="WED43828.1"/>
    <property type="molecule type" value="Genomic_DNA"/>
</dbReference>
<evidence type="ECO:0000313" key="7">
    <source>
        <dbReference type="EMBL" id="WED43828.1"/>
    </source>
</evidence>
<dbReference type="PIRSF" id="PIRSF000090">
    <property type="entry name" value="Beta-ETF"/>
    <property type="match status" value="1"/>
</dbReference>
<comment type="similarity">
    <text evidence="1">Belongs to the ETF beta-subunit/FixA family.</text>
</comment>
<dbReference type="CDD" id="cd01714">
    <property type="entry name" value="ETF_beta"/>
    <property type="match status" value="1"/>
</dbReference>
<dbReference type="InterPro" id="IPR014729">
    <property type="entry name" value="Rossmann-like_a/b/a_fold"/>
</dbReference>
<evidence type="ECO:0000313" key="8">
    <source>
        <dbReference type="Proteomes" id="UP001222087"/>
    </source>
</evidence>
<evidence type="ECO:0000256" key="4">
    <source>
        <dbReference type="ARBA" id="ARBA00022982"/>
    </source>
</evidence>
<proteinExistence type="inferred from homology"/>
<dbReference type="SMART" id="SM00893">
    <property type="entry name" value="ETF"/>
    <property type="match status" value="1"/>
</dbReference>
<evidence type="ECO:0000256" key="1">
    <source>
        <dbReference type="ARBA" id="ARBA00007557"/>
    </source>
</evidence>
<evidence type="ECO:0000259" key="6">
    <source>
        <dbReference type="SMART" id="SM00893"/>
    </source>
</evidence>
<gene>
    <name evidence="7" type="ORF">PXX05_03340</name>
</gene>
<keyword evidence="8" id="KW-1185">Reference proteome</keyword>
<dbReference type="InterPro" id="IPR012255">
    <property type="entry name" value="ETF_b"/>
</dbReference>
<evidence type="ECO:0000256" key="3">
    <source>
        <dbReference type="ARBA" id="ARBA00022448"/>
    </source>
</evidence>
<feature type="domain" description="Electron transfer flavoprotein alpha/beta-subunit N-terminal" evidence="6">
    <location>
        <begin position="23"/>
        <end position="211"/>
    </location>
</feature>
<dbReference type="SUPFAM" id="SSF52402">
    <property type="entry name" value="Adenine nucleotide alpha hydrolases-like"/>
    <property type="match status" value="1"/>
</dbReference>
<dbReference type="PANTHER" id="PTHR21294:SF8">
    <property type="entry name" value="ELECTRON TRANSFER FLAVOPROTEIN SUBUNIT BETA"/>
    <property type="match status" value="1"/>
</dbReference>
<dbReference type="Pfam" id="PF01012">
    <property type="entry name" value="ETF"/>
    <property type="match status" value="1"/>
</dbReference>
<keyword evidence="4" id="KW-0249">Electron transport</keyword>
<dbReference type="PANTHER" id="PTHR21294">
    <property type="entry name" value="ELECTRON TRANSFER FLAVOPROTEIN BETA-SUBUNIT"/>
    <property type="match status" value="1"/>
</dbReference>
<dbReference type="Gene3D" id="3.40.50.620">
    <property type="entry name" value="HUPs"/>
    <property type="match status" value="1"/>
</dbReference>
<keyword evidence="3" id="KW-0813">Transport</keyword>
<dbReference type="InterPro" id="IPR014730">
    <property type="entry name" value="ETF_a/b_N"/>
</dbReference>
<dbReference type="InterPro" id="IPR033948">
    <property type="entry name" value="ETF_beta_N"/>
</dbReference>
<organism evidence="7 8">
    <name type="scientific">Legionella cardiaca</name>
    <dbReference type="NCBI Taxonomy" id="1071983"/>
    <lineage>
        <taxon>Bacteria</taxon>
        <taxon>Pseudomonadati</taxon>
        <taxon>Pseudomonadota</taxon>
        <taxon>Gammaproteobacteria</taxon>
        <taxon>Legionellales</taxon>
        <taxon>Legionellaceae</taxon>
        <taxon>Legionella</taxon>
    </lineage>
</organism>
<name>A0ABY8ATL3_9GAMM</name>
<sequence>MKILVAVKRVVDPYVKIRVKSDNTGVETQNIKMSMNPFDEIAVEEAIRLKEKNIANEVIAVTIGDDACQETLRHALALGADRAILVQTNKKFCSLNIAKILQKITEKEQPTLILMGKQSIDGDNNQTPQMLAALLNWPQAVFASKLIVQGQEIEVTREIDGGLETLAMTLPAVVSTDLRLNEPRYASLPNIMKAKRKPLDIIEFESMGLTLNEHLEVLATTPPPSRSGGIKVASVDELLKKLKDEAKVL</sequence>
<reference evidence="7 8" key="1">
    <citation type="submission" date="2023-02" db="EMBL/GenBank/DDBJ databases">
        <title>Genome Sequence of L. cardiaca H63T.</title>
        <authorList>
            <person name="Lopez A.E."/>
            <person name="Cianciotto N.P."/>
        </authorList>
    </citation>
    <scope>NUCLEOTIDE SEQUENCE [LARGE SCALE GENOMIC DNA]</scope>
    <source>
        <strain evidence="7 8">H63</strain>
    </source>
</reference>
<evidence type="ECO:0000256" key="2">
    <source>
        <dbReference type="ARBA" id="ARBA00016797"/>
    </source>
</evidence>
<dbReference type="PROSITE" id="PS01065">
    <property type="entry name" value="ETF_BETA"/>
    <property type="match status" value="1"/>
</dbReference>
<dbReference type="Proteomes" id="UP001222087">
    <property type="component" value="Chromosome"/>
</dbReference>
<dbReference type="RefSeq" id="WP_275089642.1">
    <property type="nucleotide sequence ID" value="NZ_CP119078.1"/>
</dbReference>
<dbReference type="InterPro" id="IPR000049">
    <property type="entry name" value="ET-Flavoprotein_bsu_CS"/>
</dbReference>
<protein>
    <recommendedName>
        <fullName evidence="2">Electron transfer flavoprotein subunit beta</fullName>
    </recommendedName>
    <alternativeName>
        <fullName evidence="5">Electron transfer flavoprotein small subunit</fullName>
    </alternativeName>
</protein>
<accession>A0ABY8ATL3</accession>
<evidence type="ECO:0000256" key="5">
    <source>
        <dbReference type="ARBA" id="ARBA00042002"/>
    </source>
</evidence>